<dbReference type="Pfam" id="PF16900">
    <property type="entry name" value="REPA_OB_2"/>
    <property type="match status" value="1"/>
</dbReference>
<sequence length="193" mass="22090">MPRRRSALRNGMEGIDHEALICIMAGFQERRRRKMRRGKAEKEPRREDIIGIVKEIYPLELAAIGQKSSPRRSLKLIDESNAELKATLWNKSSVDLEIKLQNQDPNNMVMIVTGIFINTFRGNESFTITKLIEVIDGDSQESQEVELVNLHEEALLQTPKHISKDKVVFTPLTNTPLKAKDGKGFQKFTFKDK</sequence>
<gene>
    <name evidence="3" type="ORF">A4U43_C03F24340</name>
</gene>
<dbReference type="Gramene" id="ONK76138">
    <property type="protein sequence ID" value="ONK76138"/>
    <property type="gene ID" value="A4U43_C03F24340"/>
</dbReference>
<dbReference type="InterPro" id="IPR031657">
    <property type="entry name" value="REPA_OB_2"/>
</dbReference>
<dbReference type="InterPro" id="IPR012340">
    <property type="entry name" value="NA-bd_OB-fold"/>
</dbReference>
<feature type="domain" description="Replication protein A OB" evidence="2">
    <location>
        <begin position="48"/>
        <end position="124"/>
    </location>
</feature>
<keyword evidence="1" id="KW-0238">DNA-binding</keyword>
<keyword evidence="4" id="KW-1185">Reference proteome</keyword>
<dbReference type="SUPFAM" id="SSF50249">
    <property type="entry name" value="Nucleic acid-binding proteins"/>
    <property type="match status" value="1"/>
</dbReference>
<protein>
    <recommendedName>
        <fullName evidence="2">Replication protein A OB domain-containing protein</fullName>
    </recommendedName>
</protein>
<dbReference type="EMBL" id="CM007383">
    <property type="protein sequence ID" value="ONK76138.1"/>
    <property type="molecule type" value="Genomic_DNA"/>
</dbReference>
<dbReference type="AlphaFoldDB" id="A0A5P1FCP4"/>
<dbReference type="GO" id="GO:0003677">
    <property type="term" value="F:DNA binding"/>
    <property type="evidence" value="ECO:0007669"/>
    <property type="project" value="UniProtKB-KW"/>
</dbReference>
<evidence type="ECO:0000313" key="3">
    <source>
        <dbReference type="EMBL" id="ONK76138.1"/>
    </source>
</evidence>
<evidence type="ECO:0000256" key="1">
    <source>
        <dbReference type="ARBA" id="ARBA00023125"/>
    </source>
</evidence>
<name>A0A5P1FCP4_ASPOF</name>
<reference evidence="4" key="1">
    <citation type="journal article" date="2017" name="Nat. Commun.">
        <title>The asparagus genome sheds light on the origin and evolution of a young Y chromosome.</title>
        <authorList>
            <person name="Harkess A."/>
            <person name="Zhou J."/>
            <person name="Xu C."/>
            <person name="Bowers J.E."/>
            <person name="Van der Hulst R."/>
            <person name="Ayyampalayam S."/>
            <person name="Mercati F."/>
            <person name="Riccardi P."/>
            <person name="McKain M.R."/>
            <person name="Kakrana A."/>
            <person name="Tang H."/>
            <person name="Ray J."/>
            <person name="Groenendijk J."/>
            <person name="Arikit S."/>
            <person name="Mathioni S.M."/>
            <person name="Nakano M."/>
            <person name="Shan H."/>
            <person name="Telgmann-Rauber A."/>
            <person name="Kanno A."/>
            <person name="Yue Z."/>
            <person name="Chen H."/>
            <person name="Li W."/>
            <person name="Chen Y."/>
            <person name="Xu X."/>
            <person name="Zhang Y."/>
            <person name="Luo S."/>
            <person name="Chen H."/>
            <person name="Gao J."/>
            <person name="Mao Z."/>
            <person name="Pires J.C."/>
            <person name="Luo M."/>
            <person name="Kudrna D."/>
            <person name="Wing R.A."/>
            <person name="Meyers B.C."/>
            <person name="Yi K."/>
            <person name="Kong H."/>
            <person name="Lavrijsen P."/>
            <person name="Sunseri F."/>
            <person name="Falavigna A."/>
            <person name="Ye Y."/>
            <person name="Leebens-Mack J.H."/>
            <person name="Chen G."/>
        </authorList>
    </citation>
    <scope>NUCLEOTIDE SEQUENCE [LARGE SCALE GENOMIC DNA]</scope>
    <source>
        <strain evidence="4">cv. DH0086</strain>
    </source>
</reference>
<evidence type="ECO:0000313" key="4">
    <source>
        <dbReference type="Proteomes" id="UP000243459"/>
    </source>
</evidence>
<dbReference type="Gene3D" id="2.40.50.140">
    <property type="entry name" value="Nucleic acid-binding proteins"/>
    <property type="match status" value="1"/>
</dbReference>
<proteinExistence type="predicted"/>
<dbReference type="Proteomes" id="UP000243459">
    <property type="component" value="Chromosome 3"/>
</dbReference>
<accession>A0A5P1FCP4</accession>
<organism evidence="3 4">
    <name type="scientific">Asparagus officinalis</name>
    <name type="common">Garden asparagus</name>
    <dbReference type="NCBI Taxonomy" id="4686"/>
    <lineage>
        <taxon>Eukaryota</taxon>
        <taxon>Viridiplantae</taxon>
        <taxon>Streptophyta</taxon>
        <taxon>Embryophyta</taxon>
        <taxon>Tracheophyta</taxon>
        <taxon>Spermatophyta</taxon>
        <taxon>Magnoliopsida</taxon>
        <taxon>Liliopsida</taxon>
        <taxon>Asparagales</taxon>
        <taxon>Asparagaceae</taxon>
        <taxon>Asparagoideae</taxon>
        <taxon>Asparagus</taxon>
    </lineage>
</organism>
<evidence type="ECO:0000259" key="2">
    <source>
        <dbReference type="Pfam" id="PF16900"/>
    </source>
</evidence>